<comment type="cofactor">
    <cofactor evidence="1">
        <name>Cu(2+)</name>
        <dbReference type="ChEBI" id="CHEBI:29036"/>
    </cofactor>
</comment>
<evidence type="ECO:0000256" key="13">
    <source>
        <dbReference type="ARBA" id="ARBA00045077"/>
    </source>
</evidence>
<dbReference type="EMBL" id="MU857744">
    <property type="protein sequence ID" value="KAK4244336.1"/>
    <property type="molecule type" value="Genomic_DNA"/>
</dbReference>
<dbReference type="GO" id="GO:0030245">
    <property type="term" value="P:cellulose catabolic process"/>
    <property type="evidence" value="ECO:0007669"/>
    <property type="project" value="UniProtKB-KW"/>
</dbReference>
<keyword evidence="9" id="KW-0503">Monooxygenase</keyword>
<dbReference type="GO" id="GO:0046872">
    <property type="term" value="F:metal ion binding"/>
    <property type="evidence" value="ECO:0007669"/>
    <property type="project" value="UniProtKB-KW"/>
</dbReference>
<dbReference type="PANTHER" id="PTHR33353">
    <property type="entry name" value="PUTATIVE (AFU_ORTHOLOGUE AFUA_1G12560)-RELATED"/>
    <property type="match status" value="1"/>
</dbReference>
<keyword evidence="11" id="KW-0624">Polysaccharide degradation</keyword>
<sequence length="80" mass="8393">MRSTLFLLALAGTLLPIASAHTRIFAAWVNSEDQGDGQGVYIRSPPNTDPVKDLTSPDIVCNVAGTKAVPSSVPLQQATT</sequence>
<comment type="catalytic activity">
    <reaction evidence="13">
        <text>[(1-&gt;4)-beta-D-glucosyl]n+m + reduced acceptor + O2 = 4-dehydro-beta-D-glucosyl-[(1-&gt;4)-beta-D-glucosyl]n-1 + [(1-&gt;4)-beta-D-glucosyl]m + acceptor + H2O.</text>
        <dbReference type="EC" id="1.14.99.56"/>
    </reaction>
</comment>
<keyword evidence="18" id="KW-1185">Reference proteome</keyword>
<evidence type="ECO:0000256" key="12">
    <source>
        <dbReference type="ARBA" id="ARBA00044502"/>
    </source>
</evidence>
<keyword evidence="3" id="KW-0964">Secreted</keyword>
<evidence type="ECO:0000256" key="4">
    <source>
        <dbReference type="ARBA" id="ARBA00022723"/>
    </source>
</evidence>
<reference evidence="17" key="1">
    <citation type="journal article" date="2023" name="Mol. Phylogenet. Evol.">
        <title>Genome-scale phylogeny and comparative genomics of the fungal order Sordariales.</title>
        <authorList>
            <person name="Hensen N."/>
            <person name="Bonometti L."/>
            <person name="Westerberg I."/>
            <person name="Brannstrom I.O."/>
            <person name="Guillou S."/>
            <person name="Cros-Aarteil S."/>
            <person name="Calhoun S."/>
            <person name="Haridas S."/>
            <person name="Kuo A."/>
            <person name="Mondo S."/>
            <person name="Pangilinan J."/>
            <person name="Riley R."/>
            <person name="LaButti K."/>
            <person name="Andreopoulos B."/>
            <person name="Lipzen A."/>
            <person name="Chen C."/>
            <person name="Yan M."/>
            <person name="Daum C."/>
            <person name="Ng V."/>
            <person name="Clum A."/>
            <person name="Steindorff A."/>
            <person name="Ohm R.A."/>
            <person name="Martin F."/>
            <person name="Silar P."/>
            <person name="Natvig D.O."/>
            <person name="Lalanne C."/>
            <person name="Gautier V."/>
            <person name="Ament-Velasquez S.L."/>
            <person name="Kruys A."/>
            <person name="Hutchinson M.I."/>
            <person name="Powell A.J."/>
            <person name="Barry K."/>
            <person name="Miller A.N."/>
            <person name="Grigoriev I.V."/>
            <person name="Debuchy R."/>
            <person name="Gladieux P."/>
            <person name="Hiltunen Thoren M."/>
            <person name="Johannesson H."/>
        </authorList>
    </citation>
    <scope>NUCLEOTIDE SEQUENCE</scope>
    <source>
        <strain evidence="17">CBS 359.72</strain>
    </source>
</reference>
<feature type="chain" id="PRO_5043024081" description="lytic cellulose monooxygenase (C4-dehydrogenating)" evidence="16">
    <location>
        <begin position="21"/>
        <end position="80"/>
    </location>
</feature>
<dbReference type="Proteomes" id="UP001303647">
    <property type="component" value="Unassembled WGS sequence"/>
</dbReference>
<comment type="caution">
    <text evidence="17">The sequence shown here is derived from an EMBL/GenBank/DDBJ whole genome shotgun (WGS) entry which is preliminary data.</text>
</comment>
<evidence type="ECO:0000256" key="8">
    <source>
        <dbReference type="ARBA" id="ARBA00023008"/>
    </source>
</evidence>
<dbReference type="PANTHER" id="PTHR33353:SF10">
    <property type="entry name" value="ENDO-BETA-1,4-GLUCANASE D"/>
    <property type="match status" value="1"/>
</dbReference>
<evidence type="ECO:0000313" key="18">
    <source>
        <dbReference type="Proteomes" id="UP001303647"/>
    </source>
</evidence>
<accession>A0AAN7HC38</accession>
<evidence type="ECO:0000256" key="10">
    <source>
        <dbReference type="ARBA" id="ARBA00023277"/>
    </source>
</evidence>
<evidence type="ECO:0000256" key="9">
    <source>
        <dbReference type="ARBA" id="ARBA00023033"/>
    </source>
</evidence>
<keyword evidence="10" id="KW-0119">Carbohydrate metabolism</keyword>
<proteinExistence type="inferred from homology"/>
<dbReference type="EC" id="1.14.99.56" evidence="14"/>
<keyword evidence="8" id="KW-0186">Copper</keyword>
<feature type="signal peptide" evidence="16">
    <location>
        <begin position="1"/>
        <end position="20"/>
    </location>
</feature>
<evidence type="ECO:0000256" key="2">
    <source>
        <dbReference type="ARBA" id="ARBA00004613"/>
    </source>
</evidence>
<gene>
    <name evidence="17" type="ORF">C7999DRAFT_35300</name>
</gene>
<dbReference type="InterPro" id="IPR049892">
    <property type="entry name" value="AA9"/>
</dbReference>
<comment type="similarity">
    <text evidence="12">Belongs to the polysaccharide monooxygenase AA9 family.</text>
</comment>
<evidence type="ECO:0000256" key="3">
    <source>
        <dbReference type="ARBA" id="ARBA00022525"/>
    </source>
</evidence>
<keyword evidence="7" id="KW-0560">Oxidoreductase</keyword>
<dbReference type="Gene3D" id="2.70.50.70">
    <property type="match status" value="1"/>
</dbReference>
<evidence type="ECO:0000256" key="6">
    <source>
        <dbReference type="ARBA" id="ARBA00023001"/>
    </source>
</evidence>
<evidence type="ECO:0000256" key="1">
    <source>
        <dbReference type="ARBA" id="ARBA00001973"/>
    </source>
</evidence>
<comment type="subcellular location">
    <subcellularLocation>
        <location evidence="2">Secreted</location>
    </subcellularLocation>
</comment>
<keyword evidence="6" id="KW-0136">Cellulose degradation</keyword>
<keyword evidence="5 16" id="KW-0732">Signal</keyword>
<evidence type="ECO:0000256" key="11">
    <source>
        <dbReference type="ARBA" id="ARBA00023326"/>
    </source>
</evidence>
<reference evidence="17" key="2">
    <citation type="submission" date="2023-05" db="EMBL/GenBank/DDBJ databases">
        <authorList>
            <consortium name="Lawrence Berkeley National Laboratory"/>
            <person name="Steindorff A."/>
            <person name="Hensen N."/>
            <person name="Bonometti L."/>
            <person name="Westerberg I."/>
            <person name="Brannstrom I.O."/>
            <person name="Guillou S."/>
            <person name="Cros-Aarteil S."/>
            <person name="Calhoun S."/>
            <person name="Haridas S."/>
            <person name="Kuo A."/>
            <person name="Mondo S."/>
            <person name="Pangilinan J."/>
            <person name="Riley R."/>
            <person name="Labutti K."/>
            <person name="Andreopoulos B."/>
            <person name="Lipzen A."/>
            <person name="Chen C."/>
            <person name="Yanf M."/>
            <person name="Daum C."/>
            <person name="Ng V."/>
            <person name="Clum A."/>
            <person name="Ohm R."/>
            <person name="Martin F."/>
            <person name="Silar P."/>
            <person name="Natvig D."/>
            <person name="Lalanne C."/>
            <person name="Gautier V."/>
            <person name="Ament-Velasquez S.L."/>
            <person name="Kruys A."/>
            <person name="Hutchinson M.I."/>
            <person name="Powell A.J."/>
            <person name="Barry K."/>
            <person name="Miller A.N."/>
            <person name="Grigoriev I.V."/>
            <person name="Debuchy R."/>
            <person name="Gladieux P."/>
            <person name="Thoren M.H."/>
            <person name="Johannesson H."/>
        </authorList>
    </citation>
    <scope>NUCLEOTIDE SEQUENCE</scope>
    <source>
        <strain evidence="17">CBS 359.72</strain>
    </source>
</reference>
<evidence type="ECO:0000256" key="15">
    <source>
        <dbReference type="SAM" id="MobiDB-lite"/>
    </source>
</evidence>
<organism evidence="17 18">
    <name type="scientific">Corynascus novoguineensis</name>
    <dbReference type="NCBI Taxonomy" id="1126955"/>
    <lineage>
        <taxon>Eukaryota</taxon>
        <taxon>Fungi</taxon>
        <taxon>Dikarya</taxon>
        <taxon>Ascomycota</taxon>
        <taxon>Pezizomycotina</taxon>
        <taxon>Sordariomycetes</taxon>
        <taxon>Sordariomycetidae</taxon>
        <taxon>Sordariales</taxon>
        <taxon>Chaetomiaceae</taxon>
        <taxon>Corynascus</taxon>
    </lineage>
</organism>
<dbReference type="GO" id="GO:0005576">
    <property type="term" value="C:extracellular region"/>
    <property type="evidence" value="ECO:0007669"/>
    <property type="project" value="UniProtKB-SubCell"/>
</dbReference>
<feature type="region of interest" description="Disordered" evidence="15">
    <location>
        <begin position="34"/>
        <end position="55"/>
    </location>
</feature>
<evidence type="ECO:0000256" key="5">
    <source>
        <dbReference type="ARBA" id="ARBA00022729"/>
    </source>
</evidence>
<protein>
    <recommendedName>
        <fullName evidence="14">lytic cellulose monooxygenase (C4-dehydrogenating)</fullName>
        <ecNumber evidence="14">1.14.99.56</ecNumber>
    </recommendedName>
</protein>
<evidence type="ECO:0000313" key="17">
    <source>
        <dbReference type="EMBL" id="KAK4244336.1"/>
    </source>
</evidence>
<keyword evidence="4" id="KW-0479">Metal-binding</keyword>
<name>A0AAN7HC38_9PEZI</name>
<dbReference type="AlphaFoldDB" id="A0AAN7HC38"/>
<dbReference type="GO" id="GO:0004497">
    <property type="term" value="F:monooxygenase activity"/>
    <property type="evidence" value="ECO:0007669"/>
    <property type="project" value="UniProtKB-KW"/>
</dbReference>
<evidence type="ECO:0000256" key="16">
    <source>
        <dbReference type="SAM" id="SignalP"/>
    </source>
</evidence>
<evidence type="ECO:0000256" key="7">
    <source>
        <dbReference type="ARBA" id="ARBA00023002"/>
    </source>
</evidence>
<evidence type="ECO:0000256" key="14">
    <source>
        <dbReference type="ARBA" id="ARBA00047174"/>
    </source>
</evidence>